<comment type="caution">
    <text evidence="1">The sequence shown here is derived from an EMBL/GenBank/DDBJ whole genome shotgun (WGS) entry which is preliminary data.</text>
</comment>
<keyword evidence="2" id="KW-1185">Reference proteome</keyword>
<sequence length="457" mass="51524">MVTCGHACRHCSYRTASDDLVCCHLSKAYGIKDLRKVDGWQRDHIYSGVLLQSWLQNGARGYWIAQSTTTGSLPPCETGTPDADDAPAAEQALLAAAHDAERAHLASGLCATATATATGPVDMAFQTGWMRCTGWDLMFDGARRDFLVKMSELPAVGPDARDVEDDMSYVSTPEDEARLQRIMSAVDGVFDRCEDTIRSMDVSMRCWLRSLEPYRPYKAPFELVSRQATTYKYCRLVKRLLCFCVRLWRLPLGTRLSQCWRSLTIAQSRALEVLWSDEIWDTFCPDDTTAADPTETNWSLAGDYFSTALEDLTLRLLYFLMTEEFEDGQSKSTLLVYFSGVLSITSDRSGFRRPGNYTANLSAFIYCARLVVIEVLLPWTSHNYIGYPARPRYGQLDILNWVRRETMCLASQAPLGEFLSLRAYGRTVSPANGPNFRFNWSDDGQTILWDDGRLSLQ</sequence>
<proteinExistence type="predicted"/>
<dbReference type="EMBL" id="JASAOK010000021">
    <property type="protein sequence ID" value="KAK6221462.1"/>
    <property type="molecule type" value="Genomic_DNA"/>
</dbReference>
<gene>
    <name evidence="1" type="ORF">QIS74_04755</name>
</gene>
<organism evidence="1 2">
    <name type="scientific">Colletotrichum tabaci</name>
    <dbReference type="NCBI Taxonomy" id="1209068"/>
    <lineage>
        <taxon>Eukaryota</taxon>
        <taxon>Fungi</taxon>
        <taxon>Dikarya</taxon>
        <taxon>Ascomycota</taxon>
        <taxon>Pezizomycotina</taxon>
        <taxon>Sordariomycetes</taxon>
        <taxon>Hypocreomycetidae</taxon>
        <taxon>Glomerellales</taxon>
        <taxon>Glomerellaceae</taxon>
        <taxon>Colletotrichum</taxon>
        <taxon>Colletotrichum destructivum species complex</taxon>
    </lineage>
</organism>
<accession>A0AAV9THP6</accession>
<name>A0AAV9THP6_9PEZI</name>
<dbReference type="Proteomes" id="UP001327957">
    <property type="component" value="Unassembled WGS sequence"/>
</dbReference>
<evidence type="ECO:0000313" key="2">
    <source>
        <dbReference type="Proteomes" id="UP001327957"/>
    </source>
</evidence>
<evidence type="ECO:0000313" key="1">
    <source>
        <dbReference type="EMBL" id="KAK6221462.1"/>
    </source>
</evidence>
<protein>
    <submittedName>
        <fullName evidence="1">Uncharacterized protein</fullName>
    </submittedName>
</protein>
<reference evidence="1 2" key="1">
    <citation type="submission" date="2023-04" db="EMBL/GenBank/DDBJ databases">
        <title>Colletotrichum tabacum stain YC1 causing leaf anthracnose on Nicotiana tabacum(L.) cv.</title>
        <authorList>
            <person name="Ji Z."/>
            <person name="Wang M."/>
            <person name="Zhang J."/>
            <person name="Wang N."/>
            <person name="Zhou Z."/>
        </authorList>
    </citation>
    <scope>NUCLEOTIDE SEQUENCE [LARGE SCALE GENOMIC DNA]</scope>
    <source>
        <strain evidence="1 2">YC1</strain>
    </source>
</reference>
<dbReference type="AlphaFoldDB" id="A0AAV9THP6"/>